<dbReference type="Gene3D" id="3.40.50.2300">
    <property type="match status" value="1"/>
</dbReference>
<evidence type="ECO:0000313" key="10">
    <source>
        <dbReference type="EMBL" id="APV43698.1"/>
    </source>
</evidence>
<dbReference type="EMBL" id="CP018258">
    <property type="protein sequence ID" value="APV43698.1"/>
    <property type="molecule type" value="Genomic_DNA"/>
</dbReference>
<dbReference type="PROSITE" id="PS51755">
    <property type="entry name" value="OMPR_PHOB"/>
    <property type="match status" value="1"/>
</dbReference>
<dbReference type="InterPro" id="IPR001867">
    <property type="entry name" value="OmpR/PhoB-type_DNA-bd"/>
</dbReference>
<dbReference type="SMART" id="SM00862">
    <property type="entry name" value="Trans_reg_C"/>
    <property type="match status" value="1"/>
</dbReference>
<dbReference type="Proteomes" id="UP000185934">
    <property type="component" value="Chromosome"/>
</dbReference>
<evidence type="ECO:0000256" key="6">
    <source>
        <dbReference type="PROSITE-ProRule" id="PRU00169"/>
    </source>
</evidence>
<dbReference type="InterPro" id="IPR001789">
    <property type="entry name" value="Sig_transdc_resp-reg_receiver"/>
</dbReference>
<dbReference type="GO" id="GO:0032993">
    <property type="term" value="C:protein-DNA complex"/>
    <property type="evidence" value="ECO:0007669"/>
    <property type="project" value="TreeGrafter"/>
</dbReference>
<name>A0A1P8F5J0_9CHLR</name>
<keyword evidence="1 6" id="KW-0597">Phosphoprotein</keyword>
<dbReference type="PROSITE" id="PS50110">
    <property type="entry name" value="RESPONSE_REGULATORY"/>
    <property type="match status" value="1"/>
</dbReference>
<dbReference type="SUPFAM" id="SSF52172">
    <property type="entry name" value="CheY-like"/>
    <property type="match status" value="1"/>
</dbReference>
<dbReference type="InterPro" id="IPR036388">
    <property type="entry name" value="WH-like_DNA-bd_sf"/>
</dbReference>
<dbReference type="STRING" id="1839801.Dform_00338"/>
<evidence type="ECO:0000256" key="3">
    <source>
        <dbReference type="ARBA" id="ARBA00023015"/>
    </source>
</evidence>
<keyword evidence="4 7" id="KW-0238">DNA-binding</keyword>
<dbReference type="RefSeq" id="WP_076003484.1">
    <property type="nucleotide sequence ID" value="NZ_CP018258.1"/>
</dbReference>
<dbReference type="AlphaFoldDB" id="A0A1P8F5J0"/>
<dbReference type="Pfam" id="PF00072">
    <property type="entry name" value="Response_reg"/>
    <property type="match status" value="1"/>
</dbReference>
<evidence type="ECO:0000256" key="5">
    <source>
        <dbReference type="ARBA" id="ARBA00023163"/>
    </source>
</evidence>
<dbReference type="PANTHER" id="PTHR48111:SF21">
    <property type="entry name" value="DNA-BINDING DUAL MASTER TRANSCRIPTIONAL REGULATOR RPAA"/>
    <property type="match status" value="1"/>
</dbReference>
<dbReference type="Pfam" id="PF00486">
    <property type="entry name" value="Trans_reg_C"/>
    <property type="match status" value="1"/>
</dbReference>
<evidence type="ECO:0000256" key="1">
    <source>
        <dbReference type="ARBA" id="ARBA00022553"/>
    </source>
</evidence>
<dbReference type="GO" id="GO:0006355">
    <property type="term" value="P:regulation of DNA-templated transcription"/>
    <property type="evidence" value="ECO:0007669"/>
    <property type="project" value="InterPro"/>
</dbReference>
<reference evidence="11" key="1">
    <citation type="submission" date="2016-11" db="EMBL/GenBank/DDBJ databases">
        <title>Dehalogenimonas formicexedens sp. nov., a chlorinated alkane respiring bacterium isolated from contaminated groundwater.</title>
        <authorList>
            <person name="Key T.A."/>
            <person name="Bowman K.S."/>
            <person name="Lee I."/>
            <person name="Chun J."/>
            <person name="Albuquerque L."/>
            <person name="da Costa M.S."/>
            <person name="Rainey F.A."/>
            <person name="Moe W.M."/>
        </authorList>
    </citation>
    <scope>NUCLEOTIDE SEQUENCE [LARGE SCALE GENOMIC DNA]</scope>
    <source>
        <strain evidence="11">NSZ-14</strain>
    </source>
</reference>
<dbReference type="InterPro" id="IPR039420">
    <property type="entry name" value="WalR-like"/>
</dbReference>
<keyword evidence="3" id="KW-0805">Transcription regulation</keyword>
<dbReference type="GO" id="GO:0000976">
    <property type="term" value="F:transcription cis-regulatory region binding"/>
    <property type="evidence" value="ECO:0007669"/>
    <property type="project" value="TreeGrafter"/>
</dbReference>
<dbReference type="GO" id="GO:0000156">
    <property type="term" value="F:phosphorelay response regulator activity"/>
    <property type="evidence" value="ECO:0007669"/>
    <property type="project" value="TreeGrafter"/>
</dbReference>
<evidence type="ECO:0000256" key="4">
    <source>
        <dbReference type="ARBA" id="ARBA00023125"/>
    </source>
</evidence>
<dbReference type="KEGG" id="dfo:Dform_00338"/>
<feature type="domain" description="Response regulatory" evidence="8">
    <location>
        <begin position="2"/>
        <end position="117"/>
    </location>
</feature>
<dbReference type="GO" id="GO:0005829">
    <property type="term" value="C:cytosol"/>
    <property type="evidence" value="ECO:0007669"/>
    <property type="project" value="TreeGrafter"/>
</dbReference>
<keyword evidence="5" id="KW-0804">Transcription</keyword>
<dbReference type="OrthoDB" id="9790454at2"/>
<organism evidence="10 11">
    <name type="scientific">Dehalogenimonas formicexedens</name>
    <dbReference type="NCBI Taxonomy" id="1839801"/>
    <lineage>
        <taxon>Bacteria</taxon>
        <taxon>Bacillati</taxon>
        <taxon>Chloroflexota</taxon>
        <taxon>Dehalococcoidia</taxon>
        <taxon>Dehalococcoidales</taxon>
        <taxon>Dehalococcoidaceae</taxon>
        <taxon>Dehalogenimonas</taxon>
    </lineage>
</organism>
<dbReference type="InterPro" id="IPR011006">
    <property type="entry name" value="CheY-like_superfamily"/>
</dbReference>
<protein>
    <submittedName>
        <fullName evidence="10">Two-component system, OmpR family, KDP operon response regulator KdpE</fullName>
    </submittedName>
</protein>
<dbReference type="SMART" id="SM00448">
    <property type="entry name" value="REC"/>
    <property type="match status" value="1"/>
</dbReference>
<feature type="domain" description="OmpR/PhoB-type" evidence="9">
    <location>
        <begin position="126"/>
        <end position="225"/>
    </location>
</feature>
<evidence type="ECO:0000313" key="11">
    <source>
        <dbReference type="Proteomes" id="UP000185934"/>
    </source>
</evidence>
<evidence type="ECO:0000259" key="9">
    <source>
        <dbReference type="PROSITE" id="PS51755"/>
    </source>
</evidence>
<dbReference type="Gene3D" id="1.10.10.10">
    <property type="entry name" value="Winged helix-like DNA-binding domain superfamily/Winged helix DNA-binding domain"/>
    <property type="match status" value="1"/>
</dbReference>
<feature type="modified residue" description="4-aspartylphosphate" evidence="6">
    <location>
        <position position="53"/>
    </location>
</feature>
<proteinExistence type="predicted"/>
<keyword evidence="2" id="KW-0902">Two-component regulatory system</keyword>
<gene>
    <name evidence="10" type="ORF">Dform_00338</name>
</gene>
<evidence type="ECO:0000256" key="7">
    <source>
        <dbReference type="PROSITE-ProRule" id="PRU01091"/>
    </source>
</evidence>
<sequence length="232" mass="25994">MKILIIEDDPGSAEFIRLAVQLGFPGVELYTAQSGGEGIDLFGQNNPDVVLVDLRLPDIHGFDVVKQIRSSSSVPIVILSVIGDEEAVSRGLDSGADAYMIKPLKQAELIGRIKALFRKTSSESTEQSLRFGMLRLNVEDRSLAYADKEVFLTDIETRIMKLLIERQGLLAGYEDLSREIWGSTNPKSPNALKVHIRHLREKLETDPDNPKLIQNQFGQGYYLVKPQQYLRP</sequence>
<dbReference type="PANTHER" id="PTHR48111">
    <property type="entry name" value="REGULATOR OF RPOS"/>
    <property type="match status" value="1"/>
</dbReference>
<evidence type="ECO:0000256" key="2">
    <source>
        <dbReference type="ARBA" id="ARBA00023012"/>
    </source>
</evidence>
<evidence type="ECO:0000259" key="8">
    <source>
        <dbReference type="PROSITE" id="PS50110"/>
    </source>
</evidence>
<keyword evidence="11" id="KW-1185">Reference proteome</keyword>
<dbReference type="CDD" id="cd00383">
    <property type="entry name" value="trans_reg_C"/>
    <property type="match status" value="1"/>
</dbReference>
<accession>A0A1P8F5J0</accession>
<feature type="DNA-binding region" description="OmpR/PhoB-type" evidence="7">
    <location>
        <begin position="126"/>
        <end position="225"/>
    </location>
</feature>